<feature type="transmembrane region" description="Helical" evidence="7">
    <location>
        <begin position="275"/>
        <end position="306"/>
    </location>
</feature>
<dbReference type="AlphaFoldDB" id="A0A9Q8FRA2"/>
<dbReference type="InterPro" id="IPR050171">
    <property type="entry name" value="MFS_Transporters"/>
</dbReference>
<feature type="transmembrane region" description="Helical" evidence="7">
    <location>
        <begin position="243"/>
        <end position="263"/>
    </location>
</feature>
<dbReference type="PANTHER" id="PTHR23517:SF10">
    <property type="entry name" value="MAJOR FACILITATOR SUPERFAMILY (MFS) PROFILE DOMAIN-CONTAINING PROTEIN"/>
    <property type="match status" value="1"/>
</dbReference>
<evidence type="ECO:0000256" key="5">
    <source>
        <dbReference type="ARBA" id="ARBA00022989"/>
    </source>
</evidence>
<evidence type="ECO:0000313" key="10">
    <source>
        <dbReference type="Proteomes" id="UP000295280"/>
    </source>
</evidence>
<comment type="subcellular location">
    <subcellularLocation>
        <location evidence="1">Cell membrane</location>
        <topology evidence="1">Multi-pass membrane protein</topology>
    </subcellularLocation>
</comment>
<dbReference type="Gene3D" id="1.20.1250.20">
    <property type="entry name" value="MFS general substrate transporter like domains"/>
    <property type="match status" value="1"/>
</dbReference>
<keyword evidence="10" id="KW-1185">Reference proteome</keyword>
<sequence>MKMPRLVWLLVIGMAVNVTGASFIWPLNTIYIHNELGKSLSMAGFVLMLNSGASVVGNLLGGKMFDRLGGYISVMSGILIALVSLVGMVIIHTWPWYPIWLILIGFGSGIVFPSIYAMAGVAWPEGGRRTFNAIYLAQNLGVAIGAALGGFMADISFNIIFIANLVLFIVFFFIALFGYREAGNIHRGRKVEEVKEIVDKSRFHALLLVCAAYCLCWVGYVQWQTTISSYTQNIGISLQQYSLLWALNGVLIVVGQPLIRPFVRLIEDKIKTQIAVGIGIFIVSFVVTSFAESFMMFVVGMVILTIGEMFVWPAVPTIANILAPEGRVGTYQGIVNSTATLGRAIGPVAGGIIVDLYDMQTMFYAMIALLLLSFVFLKVYDRNLAEE</sequence>
<proteinExistence type="predicted"/>
<feature type="transmembrane region" description="Helical" evidence="7">
    <location>
        <begin position="39"/>
        <end position="61"/>
    </location>
</feature>
<dbReference type="InterPro" id="IPR022324">
    <property type="entry name" value="Bacilysin_exporter_BacE_put"/>
</dbReference>
<evidence type="ECO:0000256" key="6">
    <source>
        <dbReference type="ARBA" id="ARBA00023136"/>
    </source>
</evidence>
<feature type="transmembrane region" description="Helical" evidence="7">
    <location>
        <begin position="68"/>
        <end position="91"/>
    </location>
</feature>
<reference evidence="9 10" key="1">
    <citation type="submission" date="2019-01" db="EMBL/GenBank/DDBJ databases">
        <title>Draft genome sequences of the type strains of six Macrococcus species.</title>
        <authorList>
            <person name="Mazhar S."/>
            <person name="Altermann E."/>
            <person name="Hill C."/>
            <person name="Mcauliffe O."/>
        </authorList>
    </citation>
    <scope>NUCLEOTIDE SEQUENCE [LARGE SCALE GENOMIC DNA]</scope>
    <source>
        <strain evidence="9 10">ATCC 51828</strain>
    </source>
</reference>
<evidence type="ECO:0000313" key="9">
    <source>
        <dbReference type="EMBL" id="TDM04582.1"/>
    </source>
</evidence>
<evidence type="ECO:0000256" key="4">
    <source>
        <dbReference type="ARBA" id="ARBA00022692"/>
    </source>
</evidence>
<keyword evidence="4 7" id="KW-0812">Transmembrane</keyword>
<dbReference type="CDD" id="cd17329">
    <property type="entry name" value="MFS_MdtH_MDR_like"/>
    <property type="match status" value="1"/>
</dbReference>
<name>A0A9Q8FRA2_9STAP</name>
<dbReference type="PROSITE" id="PS50850">
    <property type="entry name" value="MFS"/>
    <property type="match status" value="1"/>
</dbReference>
<dbReference type="SUPFAM" id="SSF103473">
    <property type="entry name" value="MFS general substrate transporter"/>
    <property type="match status" value="1"/>
</dbReference>
<keyword evidence="5 7" id="KW-1133">Transmembrane helix</keyword>
<keyword evidence="2" id="KW-0813">Transport</keyword>
<comment type="caution">
    <text evidence="9">The sequence shown here is derived from an EMBL/GenBank/DDBJ whole genome shotgun (WGS) entry which is preliminary data.</text>
</comment>
<gene>
    <name evidence="9" type="ORF">ERX40_05260</name>
</gene>
<evidence type="ECO:0000256" key="7">
    <source>
        <dbReference type="SAM" id="Phobius"/>
    </source>
</evidence>
<feature type="domain" description="Major facilitator superfamily (MFS) profile" evidence="8">
    <location>
        <begin position="6"/>
        <end position="385"/>
    </location>
</feature>
<dbReference type="PANTHER" id="PTHR23517">
    <property type="entry name" value="RESISTANCE PROTEIN MDTM, PUTATIVE-RELATED-RELATED"/>
    <property type="match status" value="1"/>
</dbReference>
<evidence type="ECO:0000256" key="2">
    <source>
        <dbReference type="ARBA" id="ARBA00022448"/>
    </source>
</evidence>
<feature type="transmembrane region" description="Helical" evidence="7">
    <location>
        <begin position="159"/>
        <end position="179"/>
    </location>
</feature>
<dbReference type="EMBL" id="SCWD01000001">
    <property type="protein sequence ID" value="TDM04582.1"/>
    <property type="molecule type" value="Genomic_DNA"/>
</dbReference>
<feature type="transmembrane region" description="Helical" evidence="7">
    <location>
        <begin position="205"/>
        <end position="223"/>
    </location>
</feature>
<evidence type="ECO:0000256" key="1">
    <source>
        <dbReference type="ARBA" id="ARBA00004651"/>
    </source>
</evidence>
<accession>A0A9Q8FRA2</accession>
<dbReference type="Proteomes" id="UP000295280">
    <property type="component" value="Unassembled WGS sequence"/>
</dbReference>
<protein>
    <submittedName>
        <fullName evidence="9">MFS transporter</fullName>
    </submittedName>
</protein>
<dbReference type="InterPro" id="IPR036259">
    <property type="entry name" value="MFS_trans_sf"/>
</dbReference>
<dbReference type="OrthoDB" id="3268460at2"/>
<organism evidence="9 10">
    <name type="scientific">Macrococcus carouselicus</name>
    <dbReference type="NCBI Taxonomy" id="69969"/>
    <lineage>
        <taxon>Bacteria</taxon>
        <taxon>Bacillati</taxon>
        <taxon>Bacillota</taxon>
        <taxon>Bacilli</taxon>
        <taxon>Bacillales</taxon>
        <taxon>Staphylococcaceae</taxon>
        <taxon>Macrococcus</taxon>
    </lineage>
</organism>
<keyword evidence="6 7" id="KW-0472">Membrane</keyword>
<dbReference type="GO" id="GO:0022857">
    <property type="term" value="F:transmembrane transporter activity"/>
    <property type="evidence" value="ECO:0007669"/>
    <property type="project" value="InterPro"/>
</dbReference>
<feature type="transmembrane region" description="Helical" evidence="7">
    <location>
        <begin position="97"/>
        <end position="121"/>
    </location>
</feature>
<feature type="transmembrane region" description="Helical" evidence="7">
    <location>
        <begin position="362"/>
        <end position="380"/>
    </location>
</feature>
<dbReference type="RefSeq" id="WP_133417440.1">
    <property type="nucleotide sequence ID" value="NZ_SCWD01000001.1"/>
</dbReference>
<dbReference type="PRINTS" id="PR01988">
    <property type="entry name" value="EXPORTERBACE"/>
</dbReference>
<feature type="transmembrane region" description="Helical" evidence="7">
    <location>
        <begin position="133"/>
        <end position="153"/>
    </location>
</feature>
<evidence type="ECO:0000256" key="3">
    <source>
        <dbReference type="ARBA" id="ARBA00022475"/>
    </source>
</evidence>
<dbReference type="GO" id="GO:0005886">
    <property type="term" value="C:plasma membrane"/>
    <property type="evidence" value="ECO:0007669"/>
    <property type="project" value="UniProtKB-SubCell"/>
</dbReference>
<dbReference type="InterPro" id="IPR020846">
    <property type="entry name" value="MFS_dom"/>
</dbReference>
<dbReference type="Pfam" id="PF07690">
    <property type="entry name" value="MFS_1"/>
    <property type="match status" value="1"/>
</dbReference>
<dbReference type="InterPro" id="IPR011701">
    <property type="entry name" value="MFS"/>
</dbReference>
<evidence type="ECO:0000259" key="8">
    <source>
        <dbReference type="PROSITE" id="PS50850"/>
    </source>
</evidence>
<keyword evidence="3" id="KW-1003">Cell membrane</keyword>